<name>G3MG21_AMBMU</name>
<evidence type="ECO:0000313" key="9">
    <source>
        <dbReference type="EMBL" id="AEO32439.1"/>
    </source>
</evidence>
<evidence type="ECO:0000256" key="3">
    <source>
        <dbReference type="ARBA" id="ARBA00022723"/>
    </source>
</evidence>
<proteinExistence type="evidence at transcript level"/>
<comment type="subcellular location">
    <subcellularLocation>
        <location evidence="1">Cytoplasm</location>
    </subcellularLocation>
</comment>
<evidence type="ECO:0000256" key="7">
    <source>
        <dbReference type="PROSITE-ProRule" id="PRU00207"/>
    </source>
</evidence>
<dbReference type="PROSITE" id="PS50145">
    <property type="entry name" value="ZF_TRAF"/>
    <property type="match status" value="1"/>
</dbReference>
<dbReference type="InterPro" id="IPR008974">
    <property type="entry name" value="TRAF-like"/>
</dbReference>
<feature type="domain" description="TRAF-type" evidence="8">
    <location>
        <begin position="117"/>
        <end position="150"/>
    </location>
</feature>
<feature type="non-terminal residue" evidence="9">
    <location>
        <position position="475"/>
    </location>
</feature>
<evidence type="ECO:0000256" key="6">
    <source>
        <dbReference type="ARBA" id="ARBA00022833"/>
    </source>
</evidence>
<organism evidence="9">
    <name type="scientific">Amblyomma maculatum</name>
    <name type="common">Gulf Coast tick</name>
    <dbReference type="NCBI Taxonomy" id="34609"/>
    <lineage>
        <taxon>Eukaryota</taxon>
        <taxon>Metazoa</taxon>
        <taxon>Ecdysozoa</taxon>
        <taxon>Arthropoda</taxon>
        <taxon>Chelicerata</taxon>
        <taxon>Arachnida</taxon>
        <taxon>Acari</taxon>
        <taxon>Parasitiformes</taxon>
        <taxon>Ixodida</taxon>
        <taxon>Ixodoidea</taxon>
        <taxon>Ixodidae</taxon>
        <taxon>Amblyomminae</taxon>
        <taxon>Amblyomma</taxon>
    </lineage>
</organism>
<dbReference type="InterPro" id="IPR017907">
    <property type="entry name" value="Znf_RING_CS"/>
</dbReference>
<evidence type="ECO:0000259" key="8">
    <source>
        <dbReference type="PROSITE" id="PS50145"/>
    </source>
</evidence>
<dbReference type="EMBL" id="JO840822">
    <property type="protein sequence ID" value="AEO32439.1"/>
    <property type="molecule type" value="mRNA"/>
</dbReference>
<dbReference type="GO" id="GO:0005737">
    <property type="term" value="C:cytoplasm"/>
    <property type="evidence" value="ECO:0007669"/>
    <property type="project" value="UniProtKB-SubCell"/>
</dbReference>
<dbReference type="Gene3D" id="3.30.40.10">
    <property type="entry name" value="Zinc/RING finger domain, C3HC4 (zinc finger)"/>
    <property type="match status" value="1"/>
</dbReference>
<evidence type="ECO:0000256" key="5">
    <source>
        <dbReference type="ARBA" id="ARBA00022771"/>
    </source>
</evidence>
<keyword evidence="3 7" id="KW-0479">Metal-binding</keyword>
<keyword evidence="2" id="KW-0963">Cytoplasm</keyword>
<feature type="zinc finger region" description="TRAF-type" evidence="7">
    <location>
        <begin position="117"/>
        <end position="150"/>
    </location>
</feature>
<dbReference type="InterPro" id="IPR013083">
    <property type="entry name" value="Znf_RING/FYVE/PHD"/>
</dbReference>
<keyword evidence="5 7" id="KW-0863">Zinc-finger</keyword>
<dbReference type="InterPro" id="IPR001293">
    <property type="entry name" value="Znf_TRAF"/>
</dbReference>
<dbReference type="Gene3D" id="2.60.210.10">
    <property type="entry name" value="Apoptosis, Tumor Necrosis Factor Receptor Associated Protein 2, Chain A"/>
    <property type="match status" value="1"/>
</dbReference>
<evidence type="ECO:0000256" key="4">
    <source>
        <dbReference type="ARBA" id="ARBA00022737"/>
    </source>
</evidence>
<reference evidence="9" key="1">
    <citation type="journal article" date="2011" name="PLoS ONE">
        <title>A deep insight into the sialotranscriptome of the gulf coast tick, Amblyomma maculatum.</title>
        <authorList>
            <person name="Karim S."/>
            <person name="Singh P."/>
            <person name="Ribeiro J.M."/>
        </authorList>
    </citation>
    <scope>NUCLEOTIDE SEQUENCE</scope>
    <source>
        <tissue evidence="9">Salivary gland</tissue>
    </source>
</reference>
<accession>G3MG21</accession>
<sequence>MQPAGPECILVGFAKELDWRPLCFVSPMPRNKICCTCGVVSILTAHLPCTHLMCQFCYGRCVDKFDIICPLDGQLCLGNDVDWKDAEVEDMLRRRVKCWNEKYGCKNQTPASTICGHIREYCQFHSVSCFKCSASVLRKDICEHLQSECPAWVPSLASQCGQASSTDEVAIFPTSTWAFERQRHEIAAFLKRLPVEWESRGKRLVKIYHSVNDVKETLSKEIITLKESLKKDLTEREVNAQTRALFESLKELPEIVRRAEETFATSRSQILDCSEQIKEHFVSTKTQGEDIATALDTLSETLKNEVVDVRQPNSEMIAQTTDDTQTSRTEGKQRCRKTTELTRELVSLAKQVKSCVMFLENVEAFREAALKNGCTEYLHDKVYLRGYFISPGIKFMKQGDSVVLHALFQLHKGDLDDAVPWPLFYNIRLSVLHPMTDQRCEIVVRPVQSQHVERPAESSNPIAWYADTALELQNL</sequence>
<keyword evidence="6 7" id="KW-0862">Zinc</keyword>
<evidence type="ECO:0000256" key="1">
    <source>
        <dbReference type="ARBA" id="ARBA00004496"/>
    </source>
</evidence>
<dbReference type="SUPFAM" id="SSF49599">
    <property type="entry name" value="TRAF domain-like"/>
    <property type="match status" value="1"/>
</dbReference>
<dbReference type="PROSITE" id="PS00518">
    <property type="entry name" value="ZF_RING_1"/>
    <property type="match status" value="1"/>
</dbReference>
<dbReference type="AlphaFoldDB" id="G3MG21"/>
<dbReference type="GO" id="GO:0008270">
    <property type="term" value="F:zinc ion binding"/>
    <property type="evidence" value="ECO:0007669"/>
    <property type="project" value="UniProtKB-KW"/>
</dbReference>
<evidence type="ECO:0000256" key="2">
    <source>
        <dbReference type="ARBA" id="ARBA00022490"/>
    </source>
</evidence>
<protein>
    <recommendedName>
        <fullName evidence="8">TRAF-type domain-containing protein</fullName>
    </recommendedName>
</protein>
<keyword evidence="4" id="KW-0677">Repeat</keyword>